<evidence type="ECO:0000313" key="4">
    <source>
        <dbReference type="Proteomes" id="UP000319014"/>
    </source>
</evidence>
<dbReference type="Proteomes" id="UP000319014">
    <property type="component" value="Unassembled WGS sequence"/>
</dbReference>
<evidence type="ECO:0000256" key="1">
    <source>
        <dbReference type="SAM" id="SignalP"/>
    </source>
</evidence>
<reference evidence="3 4" key="1">
    <citation type="submission" date="2017-05" db="EMBL/GenBank/DDBJ databases">
        <authorList>
            <person name="Varghese N."/>
            <person name="Submissions S."/>
        </authorList>
    </citation>
    <scope>NUCLEOTIDE SEQUENCE [LARGE SCALE GENOMIC DNA]</scope>
    <source>
        <strain evidence="3 4">DSM 100094</strain>
    </source>
</reference>
<dbReference type="InterPro" id="IPR009739">
    <property type="entry name" value="LprI-like_N"/>
</dbReference>
<proteinExistence type="predicted"/>
<evidence type="ECO:0000313" key="3">
    <source>
        <dbReference type="EMBL" id="SMO57013.1"/>
    </source>
</evidence>
<sequence length="160" mass="17113">MRFIPILLLLATPAFAQDDVTYDDKAVNACLTAAADDGARHACIGQASTTCMDAPGGYSTVGMTSCVNHERDDWDRLLNDNYGKLVSKAKENDAANGAQPTLPMLQKMQRDWITFRDSSCKFAASQFQGGTAAGPAAEVCVMTLTGEQALRLGSMIGETR</sequence>
<dbReference type="OrthoDB" id="7340239at2"/>
<dbReference type="Gene3D" id="1.20.1270.180">
    <property type="match status" value="1"/>
</dbReference>
<keyword evidence="4" id="KW-1185">Reference proteome</keyword>
<accession>A0A521CC60</accession>
<name>A0A521CC60_9RHOB</name>
<dbReference type="EMBL" id="FXTK01000004">
    <property type="protein sequence ID" value="SMO57013.1"/>
    <property type="molecule type" value="Genomic_DNA"/>
</dbReference>
<feature type="signal peptide" evidence="1">
    <location>
        <begin position="1"/>
        <end position="16"/>
    </location>
</feature>
<feature type="chain" id="PRO_5021706216" evidence="1">
    <location>
        <begin position="17"/>
        <end position="160"/>
    </location>
</feature>
<dbReference type="RefSeq" id="WP_142662382.1">
    <property type="nucleotide sequence ID" value="NZ_FXTK01000004.1"/>
</dbReference>
<keyword evidence="1" id="KW-0732">Signal</keyword>
<organism evidence="3 4">
    <name type="scientific">Paracoccus laeviglucosivorans</name>
    <dbReference type="NCBI Taxonomy" id="1197861"/>
    <lineage>
        <taxon>Bacteria</taxon>
        <taxon>Pseudomonadati</taxon>
        <taxon>Pseudomonadota</taxon>
        <taxon>Alphaproteobacteria</taxon>
        <taxon>Rhodobacterales</taxon>
        <taxon>Paracoccaceae</taxon>
        <taxon>Paracoccus</taxon>
    </lineage>
</organism>
<protein>
    <submittedName>
        <fullName evidence="3">Uncharacterized conserved protein YecT, DUF1311 family</fullName>
    </submittedName>
</protein>
<feature type="domain" description="Lysozyme inhibitor LprI-like N-terminal" evidence="2">
    <location>
        <begin position="51"/>
        <end position="152"/>
    </location>
</feature>
<gene>
    <name evidence="3" type="ORF">SAMN06265221_104176</name>
</gene>
<dbReference type="AlphaFoldDB" id="A0A521CC60"/>
<evidence type="ECO:0000259" key="2">
    <source>
        <dbReference type="Pfam" id="PF07007"/>
    </source>
</evidence>
<dbReference type="Pfam" id="PF07007">
    <property type="entry name" value="LprI"/>
    <property type="match status" value="1"/>
</dbReference>